<evidence type="ECO:0000313" key="1">
    <source>
        <dbReference type="Proteomes" id="UP000515146"/>
    </source>
</evidence>
<protein>
    <submittedName>
        <fullName evidence="2">Uncharacterized protein KIAA0930 homolog</fullName>
    </submittedName>
</protein>
<dbReference type="InterPro" id="IPR019141">
    <property type="entry name" value="DUF2045"/>
</dbReference>
<dbReference type="OrthoDB" id="1906921at2759"/>
<dbReference type="OMA" id="DDMIWYV"/>
<gene>
    <name evidence="2" type="primary">LOC113794268</name>
</gene>
<dbReference type="Proteomes" id="UP000515146">
    <property type="component" value="Unplaced"/>
</dbReference>
<keyword evidence="1" id="KW-1185">Reference proteome</keyword>
<sequence>MNIIDEIKFHYKHCLQQHNRGENYLDSIDSRIRFFRKLFIFHFLDGDDNKNRTEIDNGGDDDDLLFFIYKLNESFMENIKIDVFRKSTKNLPLSNTDIDWPRTTFLNIILQKLNYQLYFTILTRTSANHYHVLFKQKIPVFSSPSEHSVLFKEKLEQYTYPMINFHVDNYDEFLFENVLNYLEIIYIELLVSSNNHSSSSTTTAKEEPTVLLSFTLNYESIDNAYCEKKSMINGQYLSIAKVRDSQTNGYGEVVIRKKIQRSISDNSSNKLNLASFDYPDNLFLTKIRSLNNSPNHHSSPLLLRPSTCLMYDDNCLIFDSQDLLSELDNENSNQLWLQKGFSQLYFRWKNKQKNFTNSYHCFITKISIPCDKIIEKILSSSSNDCRKSILM</sequence>
<dbReference type="Pfam" id="PF09741">
    <property type="entry name" value="DUF2045"/>
    <property type="match status" value="1"/>
</dbReference>
<dbReference type="KEGG" id="dpte:113794268"/>
<dbReference type="RefSeq" id="XP_027200175.1">
    <property type="nucleotide sequence ID" value="XM_027344374.1"/>
</dbReference>
<accession>A0A6P6Y4H9</accession>
<evidence type="ECO:0000313" key="2">
    <source>
        <dbReference type="RefSeq" id="XP_027200175.1"/>
    </source>
</evidence>
<name>A0A6P6Y4H9_DERPT</name>
<dbReference type="InParanoid" id="A0A6P6Y4H9"/>
<organism evidence="1 2">
    <name type="scientific">Dermatophagoides pteronyssinus</name>
    <name type="common">European house dust mite</name>
    <dbReference type="NCBI Taxonomy" id="6956"/>
    <lineage>
        <taxon>Eukaryota</taxon>
        <taxon>Metazoa</taxon>
        <taxon>Ecdysozoa</taxon>
        <taxon>Arthropoda</taxon>
        <taxon>Chelicerata</taxon>
        <taxon>Arachnida</taxon>
        <taxon>Acari</taxon>
        <taxon>Acariformes</taxon>
        <taxon>Sarcoptiformes</taxon>
        <taxon>Astigmata</taxon>
        <taxon>Psoroptidia</taxon>
        <taxon>Analgoidea</taxon>
        <taxon>Pyroglyphidae</taxon>
        <taxon>Dermatophagoidinae</taxon>
        <taxon>Dermatophagoides</taxon>
    </lineage>
</organism>
<dbReference type="PANTHER" id="PTHR21477">
    <property type="entry name" value="ZGC:172139"/>
    <property type="match status" value="1"/>
</dbReference>
<dbReference type="AlphaFoldDB" id="A0A6P6Y4H9"/>
<dbReference type="PANTHER" id="PTHR21477:SF13">
    <property type="entry name" value="KIAA0930"/>
    <property type="match status" value="1"/>
</dbReference>
<reference evidence="2" key="1">
    <citation type="submission" date="2025-08" db="UniProtKB">
        <authorList>
            <consortium name="RefSeq"/>
        </authorList>
    </citation>
    <scope>IDENTIFICATION</scope>
    <source>
        <strain evidence="2">Airmid</strain>
    </source>
</reference>
<proteinExistence type="predicted"/>